<name>A0ABV1IV66_9FIRM</name>
<sequence>MVYELFFSYYDQDPENDEEMIIAAYSSYEKAESARKKLLEQPRFKGKEDFFEIHDFKMNEPWWDEGFWRATRSYFIIQLLRGYVIEKEQEHNSENHNIEIRNQEDRLVYQGSMDCYYDHEKFLCLKNIESGEMYCLDKQQGKIQYEANTYEDMLKFVRQRYQIEIFGWKDIFRK</sequence>
<dbReference type="Proteomes" id="UP001482154">
    <property type="component" value="Unassembled WGS sequence"/>
</dbReference>
<organism evidence="1 2">
    <name type="scientific">Anaerostipes amylophilus</name>
    <dbReference type="NCBI Taxonomy" id="2981779"/>
    <lineage>
        <taxon>Bacteria</taxon>
        <taxon>Bacillati</taxon>
        <taxon>Bacillota</taxon>
        <taxon>Clostridia</taxon>
        <taxon>Lachnospirales</taxon>
        <taxon>Lachnospiraceae</taxon>
        <taxon>Anaerostipes</taxon>
    </lineage>
</organism>
<proteinExistence type="predicted"/>
<accession>A0ABV1IV66</accession>
<evidence type="ECO:0000313" key="2">
    <source>
        <dbReference type="Proteomes" id="UP001482154"/>
    </source>
</evidence>
<reference evidence="1 2" key="1">
    <citation type="submission" date="2024-04" db="EMBL/GenBank/DDBJ databases">
        <title>Human intestinal bacterial collection.</title>
        <authorList>
            <person name="Pauvert C."/>
            <person name="Hitch T.C.A."/>
            <person name="Clavel T."/>
        </authorList>
    </citation>
    <scope>NUCLEOTIDE SEQUENCE [LARGE SCALE GENOMIC DNA]</scope>
    <source>
        <strain evidence="1 2">CLA-AA-H249</strain>
    </source>
</reference>
<dbReference type="EMBL" id="JBBNIN010000010">
    <property type="protein sequence ID" value="MEQ2711105.1"/>
    <property type="molecule type" value="Genomic_DNA"/>
</dbReference>
<keyword evidence="2" id="KW-1185">Reference proteome</keyword>
<comment type="caution">
    <text evidence="1">The sequence shown here is derived from an EMBL/GenBank/DDBJ whole genome shotgun (WGS) entry which is preliminary data.</text>
</comment>
<evidence type="ECO:0000313" key="1">
    <source>
        <dbReference type="EMBL" id="MEQ2711105.1"/>
    </source>
</evidence>
<gene>
    <name evidence="1" type="ORF">AAAU51_07970</name>
</gene>
<dbReference type="RefSeq" id="WP_022374262.1">
    <property type="nucleotide sequence ID" value="NZ_JAOQJG010000003.1"/>
</dbReference>
<protein>
    <submittedName>
        <fullName evidence="1">Uncharacterized protein</fullName>
    </submittedName>
</protein>